<protein>
    <submittedName>
        <fullName evidence="1">Uncharacterized protein</fullName>
    </submittedName>
</protein>
<accession>A0A0G0I3X1</accession>
<gene>
    <name evidence="1" type="ORF">US67_C0017G0004</name>
</gene>
<sequence length="85" mass="9668">MADLKKEGLVVTQLELKSMGGESGFKVEIPIASDPYQDYLNTGRIMEEDREIYGEIRLESYNAYKAAVERLNEFALATYLKNKSN</sequence>
<name>A0A0G0I3X1_9BACT</name>
<proteinExistence type="predicted"/>
<comment type="caution">
    <text evidence="1">The sequence shown here is derived from an EMBL/GenBank/DDBJ whole genome shotgun (WGS) entry which is preliminary data.</text>
</comment>
<dbReference type="Proteomes" id="UP000034366">
    <property type="component" value="Unassembled WGS sequence"/>
</dbReference>
<dbReference type="AlphaFoldDB" id="A0A0G0I3X1"/>
<evidence type="ECO:0000313" key="2">
    <source>
        <dbReference type="Proteomes" id="UP000034366"/>
    </source>
</evidence>
<dbReference type="EMBL" id="LBTW01000017">
    <property type="protein sequence ID" value="KKQ49242.1"/>
    <property type="molecule type" value="Genomic_DNA"/>
</dbReference>
<organism evidence="1 2">
    <name type="scientific">Candidatus Woesebacteria bacterium GW2011_GWD1_38_10</name>
    <dbReference type="NCBI Taxonomy" id="1618592"/>
    <lineage>
        <taxon>Bacteria</taxon>
        <taxon>Candidatus Woeseibacteriota</taxon>
    </lineage>
</organism>
<reference evidence="1 2" key="1">
    <citation type="journal article" date="2015" name="Nature">
        <title>rRNA introns, odd ribosomes, and small enigmatic genomes across a large radiation of phyla.</title>
        <authorList>
            <person name="Brown C.T."/>
            <person name="Hug L.A."/>
            <person name="Thomas B.C."/>
            <person name="Sharon I."/>
            <person name="Castelle C.J."/>
            <person name="Singh A."/>
            <person name="Wilkins M.J."/>
            <person name="Williams K.H."/>
            <person name="Banfield J.F."/>
        </authorList>
    </citation>
    <scope>NUCLEOTIDE SEQUENCE [LARGE SCALE GENOMIC DNA]</scope>
</reference>
<evidence type="ECO:0000313" key="1">
    <source>
        <dbReference type="EMBL" id="KKQ49242.1"/>
    </source>
</evidence>